<dbReference type="AlphaFoldDB" id="A0AAP3DDI2"/>
<dbReference type="Pfam" id="PF14206">
    <property type="entry name" value="Cys_rich_CPCC"/>
    <property type="match status" value="1"/>
</dbReference>
<comment type="caution">
    <text evidence="2">The sequence shown here is derived from an EMBL/GenBank/DDBJ whole genome shotgun (WGS) entry which is preliminary data.</text>
</comment>
<proteinExistence type="predicted"/>
<feature type="domain" description="Cysteine-rich CPCC" evidence="1">
    <location>
        <begin position="4"/>
        <end position="75"/>
    </location>
</feature>
<gene>
    <name evidence="2" type="ORF">O0554_03875</name>
</gene>
<reference evidence="2" key="1">
    <citation type="submission" date="2022-09" db="EMBL/GenBank/DDBJ databases">
        <title>Genome analysis and characterization of larvicidal activity of Brevibacillus strains.</title>
        <authorList>
            <person name="Patrusheva E.V."/>
            <person name="Izotova A.O."/>
            <person name="Toshchakov S.V."/>
            <person name="Sineoky S.P."/>
        </authorList>
    </citation>
    <scope>NUCLEOTIDE SEQUENCE</scope>
    <source>
        <strain evidence="2">VKPM_B-13247</strain>
    </source>
</reference>
<evidence type="ECO:0000313" key="2">
    <source>
        <dbReference type="EMBL" id="MCZ0806062.1"/>
    </source>
</evidence>
<evidence type="ECO:0000259" key="1">
    <source>
        <dbReference type="Pfam" id="PF14206"/>
    </source>
</evidence>
<dbReference type="EMBL" id="JAPTNE010000004">
    <property type="protein sequence ID" value="MCZ0806062.1"/>
    <property type="molecule type" value="Genomic_DNA"/>
</dbReference>
<evidence type="ECO:0000313" key="3">
    <source>
        <dbReference type="Proteomes" id="UP001077662"/>
    </source>
</evidence>
<dbReference type="InterPro" id="IPR025983">
    <property type="entry name" value="Cys_rich_CPCC"/>
</dbReference>
<protein>
    <submittedName>
        <fullName evidence="2">CPCC family cysteine-rich protein</fullName>
    </submittedName>
</protein>
<organism evidence="2 3">
    <name type="scientific">Brevibacillus laterosporus</name>
    <name type="common">Bacillus laterosporus</name>
    <dbReference type="NCBI Taxonomy" id="1465"/>
    <lineage>
        <taxon>Bacteria</taxon>
        <taxon>Bacillati</taxon>
        <taxon>Bacillota</taxon>
        <taxon>Bacilli</taxon>
        <taxon>Bacillales</taxon>
        <taxon>Paenibacillaceae</taxon>
        <taxon>Brevibacillus</taxon>
    </lineage>
</organism>
<sequence length="87" mass="10052">MKKTCPCCGYITLKSELHDICEICFWQDDPNCWERPDEVGGANGDLSLRQAQQNYLSYGACEECCVDVIRPPNERDIRDHAWKVFSH</sequence>
<dbReference type="RefSeq" id="WP_258432931.1">
    <property type="nucleotide sequence ID" value="NZ_JANSGW010000004.1"/>
</dbReference>
<name>A0AAP3DDI2_BRELA</name>
<accession>A0AAP3DDI2</accession>
<dbReference type="Proteomes" id="UP001077662">
    <property type="component" value="Unassembled WGS sequence"/>
</dbReference>